<reference evidence="1 2" key="1">
    <citation type="submission" date="2020-08" db="EMBL/GenBank/DDBJ databases">
        <title>Genomic Encyclopedia of Type Strains, Phase IV (KMG-IV): sequencing the most valuable type-strain genomes for metagenomic binning, comparative biology and taxonomic classification.</title>
        <authorList>
            <person name="Goeker M."/>
        </authorList>
    </citation>
    <scope>NUCLEOTIDE SEQUENCE [LARGE SCALE GENOMIC DNA]</scope>
    <source>
        <strain evidence="1 2">DSM 45615</strain>
    </source>
</reference>
<dbReference type="AlphaFoldDB" id="A0A840P4R2"/>
<proteinExistence type="predicted"/>
<evidence type="ECO:0000313" key="2">
    <source>
        <dbReference type="Proteomes" id="UP000578449"/>
    </source>
</evidence>
<evidence type="ECO:0000313" key="1">
    <source>
        <dbReference type="EMBL" id="MBB5132893.1"/>
    </source>
</evidence>
<protein>
    <submittedName>
        <fullName evidence="1">Uncharacterized protein</fullName>
    </submittedName>
</protein>
<accession>A0A840P4R2</accession>
<dbReference type="Proteomes" id="UP000578449">
    <property type="component" value="Unassembled WGS sequence"/>
</dbReference>
<sequence length="59" mass="6240">MTEITICTQGGCLVTYTPETDTQAEYECGGCGEFGTDTVQYVHDHASICHRSGLVPAAA</sequence>
<comment type="caution">
    <text evidence="1">The sequence shown here is derived from an EMBL/GenBank/DDBJ whole genome shotgun (WGS) entry which is preliminary data.</text>
</comment>
<gene>
    <name evidence="1" type="ORF">HNP84_002614</name>
</gene>
<name>A0A840P4R2_9ACTN</name>
<dbReference type="RefSeq" id="WP_185049890.1">
    <property type="nucleotide sequence ID" value="NZ_BAABIX010000005.1"/>
</dbReference>
<organism evidence="1 2">
    <name type="scientific">Thermocatellispora tengchongensis</name>
    <dbReference type="NCBI Taxonomy" id="1073253"/>
    <lineage>
        <taxon>Bacteria</taxon>
        <taxon>Bacillati</taxon>
        <taxon>Actinomycetota</taxon>
        <taxon>Actinomycetes</taxon>
        <taxon>Streptosporangiales</taxon>
        <taxon>Streptosporangiaceae</taxon>
        <taxon>Thermocatellispora</taxon>
    </lineage>
</organism>
<keyword evidence="2" id="KW-1185">Reference proteome</keyword>
<dbReference type="EMBL" id="JACHGN010000005">
    <property type="protein sequence ID" value="MBB5132893.1"/>
    <property type="molecule type" value="Genomic_DNA"/>
</dbReference>